<evidence type="ECO:0000313" key="2">
    <source>
        <dbReference type="EMBL" id="VEL12492.1"/>
    </source>
</evidence>
<sequence>MVQNVTMYRPSSSPTIGTKSEMASATQYRHLVNRNFMSILSIQEKPAGRPICTKVCMCACLNLFVGKSRMAGYPVPSKASHMETGFIRH</sequence>
<keyword evidence="3" id="KW-1185">Reference proteome</keyword>
<evidence type="ECO:0000256" key="1">
    <source>
        <dbReference type="SAM" id="MobiDB-lite"/>
    </source>
</evidence>
<evidence type="ECO:0000313" key="3">
    <source>
        <dbReference type="Proteomes" id="UP000784294"/>
    </source>
</evidence>
<dbReference type="Proteomes" id="UP000784294">
    <property type="component" value="Unassembled WGS sequence"/>
</dbReference>
<protein>
    <submittedName>
        <fullName evidence="2">Uncharacterized protein</fullName>
    </submittedName>
</protein>
<accession>A0A3S5A5K2</accession>
<gene>
    <name evidence="2" type="ORF">PXEA_LOCUS5932</name>
</gene>
<feature type="region of interest" description="Disordered" evidence="1">
    <location>
        <begin position="1"/>
        <end position="21"/>
    </location>
</feature>
<reference evidence="2" key="1">
    <citation type="submission" date="2018-11" db="EMBL/GenBank/DDBJ databases">
        <authorList>
            <consortium name="Pathogen Informatics"/>
        </authorList>
    </citation>
    <scope>NUCLEOTIDE SEQUENCE</scope>
</reference>
<dbReference type="AlphaFoldDB" id="A0A3S5A5K2"/>
<dbReference type="EMBL" id="CAAALY010014914">
    <property type="protein sequence ID" value="VEL12492.1"/>
    <property type="molecule type" value="Genomic_DNA"/>
</dbReference>
<organism evidence="2 3">
    <name type="scientific">Protopolystoma xenopodis</name>
    <dbReference type="NCBI Taxonomy" id="117903"/>
    <lineage>
        <taxon>Eukaryota</taxon>
        <taxon>Metazoa</taxon>
        <taxon>Spiralia</taxon>
        <taxon>Lophotrochozoa</taxon>
        <taxon>Platyhelminthes</taxon>
        <taxon>Monogenea</taxon>
        <taxon>Polyopisthocotylea</taxon>
        <taxon>Polystomatidea</taxon>
        <taxon>Polystomatidae</taxon>
        <taxon>Protopolystoma</taxon>
    </lineage>
</organism>
<name>A0A3S5A5K2_9PLAT</name>
<comment type="caution">
    <text evidence="2">The sequence shown here is derived from an EMBL/GenBank/DDBJ whole genome shotgun (WGS) entry which is preliminary data.</text>
</comment>
<proteinExistence type="predicted"/>